<name>A0A537ISF2_9BACT</name>
<dbReference type="Proteomes" id="UP000318834">
    <property type="component" value="Unassembled WGS sequence"/>
</dbReference>
<evidence type="ECO:0000313" key="5">
    <source>
        <dbReference type="EMBL" id="TMI73972.1"/>
    </source>
</evidence>
<dbReference type="GO" id="GO:0032259">
    <property type="term" value="P:methylation"/>
    <property type="evidence" value="ECO:0007669"/>
    <property type="project" value="UniProtKB-KW"/>
</dbReference>
<evidence type="ECO:0000256" key="3">
    <source>
        <dbReference type="SAM" id="MobiDB-lite"/>
    </source>
</evidence>
<evidence type="ECO:0000259" key="4">
    <source>
        <dbReference type="Pfam" id="PF13649"/>
    </source>
</evidence>
<dbReference type="EMBL" id="VBAP01000060">
    <property type="protein sequence ID" value="TMI73972.1"/>
    <property type="molecule type" value="Genomic_DNA"/>
</dbReference>
<evidence type="ECO:0000256" key="2">
    <source>
        <dbReference type="ARBA" id="ARBA00022679"/>
    </source>
</evidence>
<comment type="caution">
    <text evidence="5">The sequence shown here is derived from an EMBL/GenBank/DDBJ whole genome shotgun (WGS) entry which is preliminary data.</text>
</comment>
<protein>
    <submittedName>
        <fullName evidence="5">Methyltransferase domain-containing protein</fullName>
    </submittedName>
</protein>
<feature type="region of interest" description="Disordered" evidence="3">
    <location>
        <begin position="1"/>
        <end position="51"/>
    </location>
</feature>
<dbReference type="Pfam" id="PF13649">
    <property type="entry name" value="Methyltransf_25"/>
    <property type="match status" value="1"/>
</dbReference>
<dbReference type="InterPro" id="IPR029063">
    <property type="entry name" value="SAM-dependent_MTases_sf"/>
</dbReference>
<dbReference type="CDD" id="cd02440">
    <property type="entry name" value="AdoMet_MTases"/>
    <property type="match status" value="1"/>
</dbReference>
<sequence length="280" mass="31216">MPRAGFSASCAGGGRVPRRSQPRWSACRWNSGPAATHERGPSGQGSPEDMEMMRGSQNVADVLRHFDSTAGQFDAIYSSTRLVDRIFRRDMYDRFQRTVEQCEPIRGKSVLDVGCGSGQYAIALAQRGAGEVVGLDFAQHMLDIAEEKARQAGVADRCRFIRDEFLAYPSTRRFDYVLAIGFFDYVRDPVPFLARARDLTGEKFVATFPRLFTWRAPVRKVRLTLRRCPVFFYSRARVAALMHQAGLAVDLLDTCGQLYFVAGTPANARRTRGGGTEDAP</sequence>
<dbReference type="InterPro" id="IPR041698">
    <property type="entry name" value="Methyltransf_25"/>
</dbReference>
<proteinExistence type="predicted"/>
<dbReference type="AlphaFoldDB" id="A0A537ISF2"/>
<keyword evidence="1 5" id="KW-0489">Methyltransferase</keyword>
<dbReference type="PANTHER" id="PTHR43861">
    <property type="entry name" value="TRANS-ACONITATE 2-METHYLTRANSFERASE-RELATED"/>
    <property type="match status" value="1"/>
</dbReference>
<dbReference type="Gene3D" id="3.40.50.150">
    <property type="entry name" value="Vaccinia Virus protein VP39"/>
    <property type="match status" value="1"/>
</dbReference>
<evidence type="ECO:0000256" key="1">
    <source>
        <dbReference type="ARBA" id="ARBA00022603"/>
    </source>
</evidence>
<dbReference type="PANTHER" id="PTHR43861:SF1">
    <property type="entry name" value="TRANS-ACONITATE 2-METHYLTRANSFERASE"/>
    <property type="match status" value="1"/>
</dbReference>
<evidence type="ECO:0000313" key="6">
    <source>
        <dbReference type="Proteomes" id="UP000318834"/>
    </source>
</evidence>
<gene>
    <name evidence="5" type="ORF">E6H05_08380</name>
</gene>
<organism evidence="5 6">
    <name type="scientific">Candidatus Segetimicrobium genomatis</name>
    <dbReference type="NCBI Taxonomy" id="2569760"/>
    <lineage>
        <taxon>Bacteria</taxon>
        <taxon>Bacillati</taxon>
        <taxon>Candidatus Sysuimicrobiota</taxon>
        <taxon>Candidatus Sysuimicrobiia</taxon>
        <taxon>Candidatus Sysuimicrobiales</taxon>
        <taxon>Candidatus Segetimicrobiaceae</taxon>
        <taxon>Candidatus Segetimicrobium</taxon>
    </lineage>
</organism>
<feature type="domain" description="Methyltransferase" evidence="4">
    <location>
        <begin position="110"/>
        <end position="197"/>
    </location>
</feature>
<reference evidence="5 6" key="1">
    <citation type="journal article" date="2019" name="Nat. Microbiol.">
        <title>Mediterranean grassland soil C-N compound turnover is dependent on rainfall and depth, and is mediated by genomically divergent microorganisms.</title>
        <authorList>
            <person name="Diamond S."/>
            <person name="Andeer P.F."/>
            <person name="Li Z."/>
            <person name="Crits-Christoph A."/>
            <person name="Burstein D."/>
            <person name="Anantharaman K."/>
            <person name="Lane K.R."/>
            <person name="Thomas B.C."/>
            <person name="Pan C."/>
            <person name="Northen T.R."/>
            <person name="Banfield J.F."/>
        </authorList>
    </citation>
    <scope>NUCLEOTIDE SEQUENCE [LARGE SCALE GENOMIC DNA]</scope>
    <source>
        <strain evidence="5">NP_8</strain>
    </source>
</reference>
<keyword evidence="2 5" id="KW-0808">Transferase</keyword>
<dbReference type="SUPFAM" id="SSF53335">
    <property type="entry name" value="S-adenosyl-L-methionine-dependent methyltransferases"/>
    <property type="match status" value="1"/>
</dbReference>
<dbReference type="GO" id="GO:0008168">
    <property type="term" value="F:methyltransferase activity"/>
    <property type="evidence" value="ECO:0007669"/>
    <property type="project" value="UniProtKB-KW"/>
</dbReference>
<accession>A0A537ISF2</accession>